<dbReference type="RefSeq" id="XP_026743705.1">
    <property type="nucleotide sequence ID" value="XM_026887904.1"/>
</dbReference>
<feature type="region of interest" description="Disordered" evidence="1">
    <location>
        <begin position="211"/>
        <end position="246"/>
    </location>
</feature>
<evidence type="ECO:0000256" key="1">
    <source>
        <dbReference type="SAM" id="MobiDB-lite"/>
    </source>
</evidence>
<feature type="compositionally biased region" description="Basic and acidic residues" evidence="1">
    <location>
        <begin position="1"/>
        <end position="21"/>
    </location>
</feature>
<protein>
    <submittedName>
        <fullName evidence="3">Mitochondrial intermembrane space import and assembly protein 40-like</fullName>
    </submittedName>
</protein>
<dbReference type="InParanoid" id="A0A7E5WSE5"/>
<keyword evidence="2" id="KW-1185">Reference proteome</keyword>
<evidence type="ECO:0000313" key="2">
    <source>
        <dbReference type="Proteomes" id="UP000322000"/>
    </source>
</evidence>
<dbReference type="AlphaFoldDB" id="A0A7E5WSE5"/>
<sequence length="304" mass="34472">MDNNEEKLENNPVIEEDHKDNTEEEVDNIELVSNDKTIPSIEISSFQTTEAEPFFGFSNNDVKEILELKSNLETLADDTIPMYNTNEEVSDSESNAEDNVSCVKVKSDDDSNSSSDSNSDDKDSLYDTCTSDQSSADEKVIVKEPIVRIQRMNDSSFLRFYEKMNNYSSESDDNDNNDDSKQLSDENENSYNDQISLNDAEISQEEFNSFETNDKTDESSFEKTNSDNNLLENEASESVESDMEASDEEKCISFVTTRRRNEVTNNSMMSIFNDSYASSSTDYDKTVLSNTDMNNTQVDNVKVM</sequence>
<feature type="compositionally biased region" description="Acidic residues" evidence="1">
    <location>
        <begin position="234"/>
        <end position="246"/>
    </location>
</feature>
<dbReference type="OrthoDB" id="21018at2759"/>
<dbReference type="Proteomes" id="UP000322000">
    <property type="component" value="Chromosome 25"/>
</dbReference>
<accession>A0A7E5WSE5</accession>
<feature type="region of interest" description="Disordered" evidence="1">
    <location>
        <begin position="167"/>
        <end position="190"/>
    </location>
</feature>
<name>A0A7E5WSE5_TRINI</name>
<evidence type="ECO:0000313" key="3">
    <source>
        <dbReference type="RefSeq" id="XP_026743705.1"/>
    </source>
</evidence>
<dbReference type="KEGG" id="tnl:113505285"/>
<reference evidence="3" key="1">
    <citation type="submission" date="2025-08" db="UniProtKB">
        <authorList>
            <consortium name="RefSeq"/>
        </authorList>
    </citation>
    <scope>IDENTIFICATION</scope>
</reference>
<gene>
    <name evidence="3" type="primary">LOC113505285</name>
</gene>
<proteinExistence type="predicted"/>
<dbReference type="GeneID" id="113505285"/>
<feature type="region of interest" description="Disordered" evidence="1">
    <location>
        <begin position="79"/>
        <end position="136"/>
    </location>
</feature>
<organism evidence="2 3">
    <name type="scientific">Trichoplusia ni</name>
    <name type="common">Cabbage looper</name>
    <dbReference type="NCBI Taxonomy" id="7111"/>
    <lineage>
        <taxon>Eukaryota</taxon>
        <taxon>Metazoa</taxon>
        <taxon>Ecdysozoa</taxon>
        <taxon>Arthropoda</taxon>
        <taxon>Hexapoda</taxon>
        <taxon>Insecta</taxon>
        <taxon>Pterygota</taxon>
        <taxon>Neoptera</taxon>
        <taxon>Endopterygota</taxon>
        <taxon>Lepidoptera</taxon>
        <taxon>Glossata</taxon>
        <taxon>Ditrysia</taxon>
        <taxon>Noctuoidea</taxon>
        <taxon>Noctuidae</taxon>
        <taxon>Plusiinae</taxon>
        <taxon>Trichoplusia</taxon>
    </lineage>
</organism>
<feature type="region of interest" description="Disordered" evidence="1">
    <location>
        <begin position="1"/>
        <end position="25"/>
    </location>
</feature>
<feature type="compositionally biased region" description="Basic and acidic residues" evidence="1">
    <location>
        <begin position="212"/>
        <end position="225"/>
    </location>
</feature>